<reference evidence="1 2" key="1">
    <citation type="submission" date="2016-03" db="EMBL/GenBank/DDBJ databases">
        <title>Speciation and ecological success in dimly lit waters: horizontal gene transfer in a green sulfur bacteria bloom unveiled by metagenomic assembly.</title>
        <authorList>
            <person name="Llorens-Mares T."/>
            <person name="Liu Z."/>
            <person name="Allen L.Z."/>
            <person name="Rusch D.B."/>
            <person name="Craig M.T."/>
            <person name="Dupont C.L."/>
            <person name="Bryant D.A."/>
            <person name="Casamayor E.O."/>
        </authorList>
    </citation>
    <scope>NUCLEOTIDE SEQUENCE [LARGE SCALE GENOMIC DNA]</scope>
    <source>
        <strain evidence="1">CIII</strain>
    </source>
</reference>
<dbReference type="Proteomes" id="UP000076481">
    <property type="component" value="Unassembled WGS sequence"/>
</dbReference>
<accession>A0A165LL73</accession>
<evidence type="ECO:0000313" key="2">
    <source>
        <dbReference type="Proteomes" id="UP000076481"/>
    </source>
</evidence>
<organism evidence="1 2">
    <name type="scientific">Pelodictyon luteolum</name>
    <dbReference type="NCBI Taxonomy" id="1100"/>
    <lineage>
        <taxon>Bacteria</taxon>
        <taxon>Pseudomonadati</taxon>
        <taxon>Chlorobiota</taxon>
        <taxon>Chlorobiia</taxon>
        <taxon>Chlorobiales</taxon>
        <taxon>Chlorobiaceae</taxon>
        <taxon>Chlorobium/Pelodictyon group</taxon>
        <taxon>Pelodictyon</taxon>
    </lineage>
</organism>
<protein>
    <submittedName>
        <fullName evidence="1">Uncharacterized protein</fullName>
    </submittedName>
</protein>
<name>A0A165LL73_PELLU</name>
<dbReference type="RefSeq" id="WP_303681677.1">
    <property type="nucleotide sequence ID" value="NZ_LVWG01000031.1"/>
</dbReference>
<gene>
    <name evidence="1" type="ORF">A3K90_02555</name>
</gene>
<sequence length="95" mass="10575">MEEHTEREARYRALVDGIVGEWAVGKPPNPGAGSPTAKPSGFYRLTGWLLEYLLRHDAFPVGVHPMPEGMDSEGRIEPSFPVDFDQLLGNRPFPL</sequence>
<evidence type="ECO:0000313" key="1">
    <source>
        <dbReference type="EMBL" id="KZK74178.1"/>
    </source>
</evidence>
<dbReference type="AlphaFoldDB" id="A0A165LL73"/>
<dbReference type="EMBL" id="LVWG01000031">
    <property type="protein sequence ID" value="KZK74178.1"/>
    <property type="molecule type" value="Genomic_DNA"/>
</dbReference>
<proteinExistence type="predicted"/>
<comment type="caution">
    <text evidence="1">The sequence shown here is derived from an EMBL/GenBank/DDBJ whole genome shotgun (WGS) entry which is preliminary data.</text>
</comment>